<name>A0A7W9HLE6_9PSEU</name>
<comment type="caution">
    <text evidence="2">The sequence shown here is derived from an EMBL/GenBank/DDBJ whole genome shotgun (WGS) entry which is preliminary data.</text>
</comment>
<evidence type="ECO:0000313" key="2">
    <source>
        <dbReference type="EMBL" id="MBB5804457.1"/>
    </source>
</evidence>
<evidence type="ECO:0000313" key="3">
    <source>
        <dbReference type="Proteomes" id="UP000552097"/>
    </source>
</evidence>
<feature type="region of interest" description="Disordered" evidence="1">
    <location>
        <begin position="1"/>
        <end position="20"/>
    </location>
</feature>
<feature type="compositionally biased region" description="Polar residues" evidence="1">
    <location>
        <begin position="84"/>
        <end position="96"/>
    </location>
</feature>
<reference evidence="2 3" key="1">
    <citation type="submission" date="2020-08" db="EMBL/GenBank/DDBJ databases">
        <title>Sequencing the genomes of 1000 actinobacteria strains.</title>
        <authorList>
            <person name="Klenk H.-P."/>
        </authorList>
    </citation>
    <scope>NUCLEOTIDE SEQUENCE [LARGE SCALE GENOMIC DNA]</scope>
    <source>
        <strain evidence="2 3">DSM 45486</strain>
    </source>
</reference>
<feature type="compositionally biased region" description="Pro residues" evidence="1">
    <location>
        <begin position="10"/>
        <end position="19"/>
    </location>
</feature>
<feature type="region of interest" description="Disordered" evidence="1">
    <location>
        <begin position="61"/>
        <end position="96"/>
    </location>
</feature>
<evidence type="ECO:0000256" key="1">
    <source>
        <dbReference type="SAM" id="MobiDB-lite"/>
    </source>
</evidence>
<keyword evidence="3" id="KW-1185">Reference proteome</keyword>
<dbReference type="RefSeq" id="WP_184922300.1">
    <property type="nucleotide sequence ID" value="NZ_JACHMO010000001.1"/>
</dbReference>
<proteinExistence type="predicted"/>
<accession>A0A7W9HLE6</accession>
<sequence>MSQPNMTAPGLPPRRPLPPDVRERMRRRVLSGGAVRSPLAAAAAVAVLAAGGAIIAQSTGGDMTAVSPPSTTSPATGSHLPDTPVTSVSPGATTTDAARCGLGDADVRFTLGLAGRRILVTRDDRFCELTHTTISNNNPEVGPVPFAGGVAAVLWRSGSGVLIGRAPAGTSGVRLESGDPTGTGPMPVSLVDELFVTPYTTAGMSADFTTPSGPVTAGIDLVALPRAQVWAAAREELPPGDPDVARCLDRALLDSARWVGDPLKWRPGATSGQAPHTRLVIHDQAGKIAYCEFLQDRPFLVAEESGPPQRGESFEVRYVTSNATGPGAGDGYVLLAGTVDAARVGGMEITTPQGRTVAATLRDGTFLAQVDQQDLSARDALLDGFRVRVLDHGNQPVETVTLD</sequence>
<dbReference type="EMBL" id="JACHMO010000001">
    <property type="protein sequence ID" value="MBB5804457.1"/>
    <property type="molecule type" value="Genomic_DNA"/>
</dbReference>
<protein>
    <submittedName>
        <fullName evidence="2">Uncharacterized protein</fullName>
    </submittedName>
</protein>
<organism evidence="2 3">
    <name type="scientific">Saccharothrix ecbatanensis</name>
    <dbReference type="NCBI Taxonomy" id="1105145"/>
    <lineage>
        <taxon>Bacteria</taxon>
        <taxon>Bacillati</taxon>
        <taxon>Actinomycetota</taxon>
        <taxon>Actinomycetes</taxon>
        <taxon>Pseudonocardiales</taxon>
        <taxon>Pseudonocardiaceae</taxon>
        <taxon>Saccharothrix</taxon>
    </lineage>
</organism>
<feature type="compositionally biased region" description="Low complexity" evidence="1">
    <location>
        <begin position="67"/>
        <end position="76"/>
    </location>
</feature>
<dbReference type="Proteomes" id="UP000552097">
    <property type="component" value="Unassembled WGS sequence"/>
</dbReference>
<gene>
    <name evidence="2" type="ORF">F4560_004225</name>
</gene>
<dbReference type="AlphaFoldDB" id="A0A7W9HLE6"/>